<comment type="subcellular location">
    <subcellularLocation>
        <location evidence="1">Membrane</location>
        <topology evidence="1">Multi-pass membrane protein</topology>
    </subcellularLocation>
</comment>
<dbReference type="Proteomes" id="UP000792063">
    <property type="component" value="Unassembled WGS sequence"/>
</dbReference>
<feature type="transmembrane region" description="Helical" evidence="6">
    <location>
        <begin position="339"/>
        <end position="359"/>
    </location>
</feature>
<dbReference type="PANTHER" id="PTHR16950">
    <property type="entry name" value="ZINC TRANSPORTER SLC39A7 HISTIDINE-RICH MEMBRANE PROTEIN KE4"/>
    <property type="match status" value="1"/>
</dbReference>
<feature type="region of interest" description="Disordered" evidence="5">
    <location>
        <begin position="68"/>
        <end position="92"/>
    </location>
</feature>
<evidence type="ECO:0000256" key="1">
    <source>
        <dbReference type="ARBA" id="ARBA00004141"/>
    </source>
</evidence>
<dbReference type="AlphaFoldDB" id="A0A8T0M041"/>
<feature type="transmembrane region" description="Helical" evidence="6">
    <location>
        <begin position="187"/>
        <end position="203"/>
    </location>
</feature>
<feature type="transmembrane region" description="Helical" evidence="6">
    <location>
        <begin position="138"/>
        <end position="156"/>
    </location>
</feature>
<comment type="caution">
    <text evidence="8">The sequence shown here is derived from an EMBL/GenBank/DDBJ whole genome shotgun (WGS) entry which is preliminary data.</text>
</comment>
<feature type="region of interest" description="Disordered" evidence="5">
    <location>
        <begin position="212"/>
        <end position="269"/>
    </location>
</feature>
<feature type="chain" id="PRO_5035939384" evidence="7">
    <location>
        <begin position="41"/>
        <end position="421"/>
    </location>
</feature>
<keyword evidence="7" id="KW-0732">Signal</keyword>
<evidence type="ECO:0000256" key="2">
    <source>
        <dbReference type="ARBA" id="ARBA00022692"/>
    </source>
</evidence>
<feature type="signal peptide" evidence="7">
    <location>
        <begin position="1"/>
        <end position="40"/>
    </location>
</feature>
<dbReference type="InterPro" id="IPR003689">
    <property type="entry name" value="ZIP"/>
</dbReference>
<dbReference type="PANTHER" id="PTHR16950:SF16">
    <property type="entry name" value="ZINC TRANSPORTER ZIP13"/>
    <property type="match status" value="1"/>
</dbReference>
<reference evidence="8" key="1">
    <citation type="journal article" date="2015" name="Genom Data">
        <title>Genome sequences of six Phytophthora species associated with forests in New Zealand.</title>
        <authorList>
            <person name="Studholme D.J."/>
            <person name="McDougal R.L."/>
            <person name="Sambles C."/>
            <person name="Hansen E."/>
            <person name="Hardy G."/>
            <person name="Grant M."/>
            <person name="Ganley R.J."/>
            <person name="Williams N.M."/>
        </authorList>
    </citation>
    <scope>NUCLEOTIDE SEQUENCE</scope>
    <source>
        <strain evidence="8">NZFS 2646</strain>
        <strain evidence="9">NZFS 3630</strain>
    </source>
</reference>
<feature type="transmembrane region" description="Helical" evidence="6">
    <location>
        <begin position="104"/>
        <end position="126"/>
    </location>
</feature>
<gene>
    <name evidence="8" type="ORF">JM16_005121</name>
    <name evidence="9" type="ORF">JM18_004616</name>
</gene>
<dbReference type="GO" id="GO:0006882">
    <property type="term" value="P:intracellular zinc ion homeostasis"/>
    <property type="evidence" value="ECO:0007669"/>
    <property type="project" value="TreeGrafter"/>
</dbReference>
<dbReference type="EMBL" id="JPWV03000123">
    <property type="protein sequence ID" value="KAG2524048.1"/>
    <property type="molecule type" value="Genomic_DNA"/>
</dbReference>
<reference evidence="8" key="2">
    <citation type="submission" date="2020-06" db="EMBL/GenBank/DDBJ databases">
        <authorList>
            <person name="Studholme D.J."/>
        </authorList>
    </citation>
    <scope>NUCLEOTIDE SEQUENCE</scope>
    <source>
        <strain evidence="8">NZFS 2646</strain>
        <strain evidence="9">NZFS 3630</strain>
    </source>
</reference>
<sequence length="421" mass="45652">MRYSTTWSFPAHWYQCFMRGIACRHLLLAVALLLIGLCAADNAPLTPAVRGQDHHDAEPIATPRVLHEHEHDHDHDHHDHDHKQQTMKKKSRTERFSPMVWAEALFATALVGAAPVLVLLVVPLGVGNQEKQQPLLRVFLSFAAGGLLGDALLHLLPHSLPEGHNHDHDHDHHEHEHEGHSHSMADLYVWLWTLAGILAFLMLEKFVRAQTGGGHGHSHGHSHSSASIQDDSKTSSSSNATTARKRTVFKEGKGDTEEPLANEESSSSLVHGKKPIAAAGYLNLAADFSHNFTDGLAIGATFLRGTGWTTTVAMLLHELPHEIGDFAILIQSGFTRREAMVTQLITAIGAMIGTVIGLLMEGSGDSSSIWISPFTAGGFIYIACTSVMPELLEDCSLVQSLKEAAAMCAGIGLMALIALSE</sequence>
<evidence type="ECO:0000256" key="4">
    <source>
        <dbReference type="ARBA" id="ARBA00023136"/>
    </source>
</evidence>
<proteinExistence type="predicted"/>
<keyword evidence="2 6" id="KW-0812">Transmembrane</keyword>
<feature type="transmembrane region" description="Helical" evidence="6">
    <location>
        <begin position="371"/>
        <end position="392"/>
    </location>
</feature>
<dbReference type="Proteomes" id="UP000785171">
    <property type="component" value="Unassembled WGS sequence"/>
</dbReference>
<evidence type="ECO:0000256" key="3">
    <source>
        <dbReference type="ARBA" id="ARBA00022989"/>
    </source>
</evidence>
<keyword evidence="4 6" id="KW-0472">Membrane</keyword>
<dbReference type="EMBL" id="JPWU03000113">
    <property type="protein sequence ID" value="KAG2525945.1"/>
    <property type="molecule type" value="Genomic_DNA"/>
</dbReference>
<organism evidence="8 10">
    <name type="scientific">Phytophthora kernoviae</name>
    <dbReference type="NCBI Taxonomy" id="325452"/>
    <lineage>
        <taxon>Eukaryota</taxon>
        <taxon>Sar</taxon>
        <taxon>Stramenopiles</taxon>
        <taxon>Oomycota</taxon>
        <taxon>Peronosporomycetes</taxon>
        <taxon>Peronosporales</taxon>
        <taxon>Peronosporaceae</taxon>
        <taxon>Phytophthora</taxon>
    </lineage>
</organism>
<evidence type="ECO:0000313" key="9">
    <source>
        <dbReference type="EMBL" id="KAG2525945.1"/>
    </source>
</evidence>
<name>A0A8T0M041_9STRA</name>
<accession>A0A8T0M041</accession>
<feature type="compositionally biased region" description="Basic and acidic residues" evidence="5">
    <location>
        <begin position="68"/>
        <end position="84"/>
    </location>
</feature>
<keyword evidence="3 6" id="KW-1133">Transmembrane helix</keyword>
<evidence type="ECO:0000313" key="8">
    <source>
        <dbReference type="EMBL" id="KAG2524048.1"/>
    </source>
</evidence>
<protein>
    <submittedName>
        <fullName evidence="8">Uncharacterized protein</fullName>
    </submittedName>
</protein>
<dbReference type="GO" id="GO:0005385">
    <property type="term" value="F:zinc ion transmembrane transporter activity"/>
    <property type="evidence" value="ECO:0007669"/>
    <property type="project" value="TreeGrafter"/>
</dbReference>
<evidence type="ECO:0000256" key="5">
    <source>
        <dbReference type="SAM" id="MobiDB-lite"/>
    </source>
</evidence>
<evidence type="ECO:0000313" key="10">
    <source>
        <dbReference type="Proteomes" id="UP000785171"/>
    </source>
</evidence>
<feature type="compositionally biased region" description="Low complexity" evidence="5">
    <location>
        <begin position="223"/>
        <end position="242"/>
    </location>
</feature>
<dbReference type="GO" id="GO:0016020">
    <property type="term" value="C:membrane"/>
    <property type="evidence" value="ECO:0007669"/>
    <property type="project" value="UniProtKB-SubCell"/>
</dbReference>
<evidence type="ECO:0000256" key="6">
    <source>
        <dbReference type="SAM" id="Phobius"/>
    </source>
</evidence>
<dbReference type="Pfam" id="PF02535">
    <property type="entry name" value="Zip"/>
    <property type="match status" value="1"/>
</dbReference>
<evidence type="ECO:0000256" key="7">
    <source>
        <dbReference type="SAM" id="SignalP"/>
    </source>
</evidence>